<evidence type="ECO:0000313" key="2">
    <source>
        <dbReference type="EnsemblPlants" id="MELO3C035545.2.1"/>
    </source>
</evidence>
<proteinExistence type="predicted"/>
<accession>A0A9I9ELQ4</accession>
<name>A0A9I9ELQ4_CUCME</name>
<dbReference type="AlphaFoldDB" id="A0A9I9ELQ4"/>
<sequence>MQQAKKSTIQNSHPAFLHEKPLKPINLRASELSNGLGTLRDGVFSQLTRKNKAHRRLDLPRGDSRLLVVASEL</sequence>
<evidence type="ECO:0000256" key="1">
    <source>
        <dbReference type="SAM" id="MobiDB-lite"/>
    </source>
</evidence>
<protein>
    <submittedName>
        <fullName evidence="2">Uncharacterized protein</fullName>
    </submittedName>
</protein>
<dbReference type="EnsemblPlants" id="MELO3C035545.2.1">
    <property type="protein sequence ID" value="MELO3C035545.2.1"/>
    <property type="gene ID" value="MELO3C035545.2"/>
</dbReference>
<feature type="compositionally biased region" description="Polar residues" evidence="1">
    <location>
        <begin position="1"/>
        <end position="13"/>
    </location>
</feature>
<feature type="region of interest" description="Disordered" evidence="1">
    <location>
        <begin position="1"/>
        <end position="22"/>
    </location>
</feature>
<organism evidence="2">
    <name type="scientific">Cucumis melo</name>
    <name type="common">Muskmelon</name>
    <dbReference type="NCBI Taxonomy" id="3656"/>
    <lineage>
        <taxon>Eukaryota</taxon>
        <taxon>Viridiplantae</taxon>
        <taxon>Streptophyta</taxon>
        <taxon>Embryophyta</taxon>
        <taxon>Tracheophyta</taxon>
        <taxon>Spermatophyta</taxon>
        <taxon>Magnoliopsida</taxon>
        <taxon>eudicotyledons</taxon>
        <taxon>Gunneridae</taxon>
        <taxon>Pentapetalae</taxon>
        <taxon>rosids</taxon>
        <taxon>fabids</taxon>
        <taxon>Cucurbitales</taxon>
        <taxon>Cucurbitaceae</taxon>
        <taxon>Benincaseae</taxon>
        <taxon>Cucumis</taxon>
    </lineage>
</organism>
<reference evidence="2" key="1">
    <citation type="submission" date="2023-03" db="UniProtKB">
        <authorList>
            <consortium name="EnsemblPlants"/>
        </authorList>
    </citation>
    <scope>IDENTIFICATION</scope>
</reference>
<dbReference type="Gramene" id="MELO3C035545.2.1">
    <property type="protein sequence ID" value="MELO3C035545.2.1"/>
    <property type="gene ID" value="MELO3C035545.2"/>
</dbReference>